<dbReference type="PANTHER" id="PTHR13947">
    <property type="entry name" value="GNAT FAMILY N-ACETYLTRANSFERASE"/>
    <property type="match status" value="1"/>
</dbReference>
<gene>
    <name evidence="4" type="ORF">SUZIE_162570</name>
</gene>
<evidence type="ECO:0000313" key="4">
    <source>
        <dbReference type="EMBL" id="MBZ3881364.1"/>
    </source>
</evidence>
<evidence type="ECO:0000256" key="2">
    <source>
        <dbReference type="SAM" id="Phobius"/>
    </source>
</evidence>
<feature type="transmembrane region" description="Helical" evidence="2">
    <location>
        <begin position="62"/>
        <end position="84"/>
    </location>
</feature>
<dbReference type="SUPFAM" id="SSF55729">
    <property type="entry name" value="Acyl-CoA N-acyltransferases (Nat)"/>
    <property type="match status" value="1"/>
</dbReference>
<dbReference type="Proteomes" id="UP001166674">
    <property type="component" value="Unassembled WGS sequence"/>
</dbReference>
<evidence type="ECO:0000313" key="5">
    <source>
        <dbReference type="Proteomes" id="UP001166674"/>
    </source>
</evidence>
<keyword evidence="1" id="KW-0808">Transferase</keyword>
<protein>
    <submittedName>
        <fullName evidence="4">N-acetyltransferase CML3</fullName>
    </submittedName>
</protein>
<dbReference type="AlphaFoldDB" id="A0AA41N0Q6"/>
<keyword evidence="5" id="KW-1185">Reference proteome</keyword>
<dbReference type="Gene3D" id="3.40.630.30">
    <property type="match status" value="1"/>
</dbReference>
<dbReference type="InterPro" id="IPR016181">
    <property type="entry name" value="Acyl_CoA_acyltransferase"/>
</dbReference>
<evidence type="ECO:0000259" key="3">
    <source>
        <dbReference type="PROSITE" id="PS51186"/>
    </source>
</evidence>
<dbReference type="PROSITE" id="PS51186">
    <property type="entry name" value="GNAT"/>
    <property type="match status" value="1"/>
</dbReference>
<keyword evidence="2" id="KW-0472">Membrane</keyword>
<dbReference type="InterPro" id="IPR000182">
    <property type="entry name" value="GNAT_dom"/>
</dbReference>
<dbReference type="InterPro" id="IPR050769">
    <property type="entry name" value="NAT_camello-type"/>
</dbReference>
<keyword evidence="2" id="KW-1133">Transmembrane helix</keyword>
<evidence type="ECO:0000256" key="1">
    <source>
        <dbReference type="ARBA" id="ARBA00022679"/>
    </source>
</evidence>
<proteinExistence type="predicted"/>
<sequence length="228" mass="26129">SPMAPYHIRKYQESDHKRVLALFSSGMTEHIPTTFHYMLRQPPVILFLLVVSLTVFLLTDSWLLMMVSSFTLLAFLWFLAIYTWRKYMAMCFHTDLADITRSYMNAYGSCFWVAESGGQVVGIVGALPVKNSPLQKQLRLCHLSVALEHRHKGTGKALVRTVLQFAEAQGYDEVVLSVSILQYAALSLYQWMGFQKTGHSFFSRISRLRNTPVIHLMYRLPCAQERGL</sequence>
<accession>A0AA41N0Q6</accession>
<name>A0AA41N0Q6_SCICA</name>
<feature type="transmembrane region" description="Helical" evidence="2">
    <location>
        <begin position="37"/>
        <end position="56"/>
    </location>
</feature>
<feature type="non-terminal residue" evidence="4">
    <location>
        <position position="1"/>
    </location>
</feature>
<organism evidence="4 5">
    <name type="scientific">Sciurus carolinensis</name>
    <name type="common">Eastern gray squirrel</name>
    <dbReference type="NCBI Taxonomy" id="30640"/>
    <lineage>
        <taxon>Eukaryota</taxon>
        <taxon>Metazoa</taxon>
        <taxon>Chordata</taxon>
        <taxon>Craniata</taxon>
        <taxon>Vertebrata</taxon>
        <taxon>Euteleostomi</taxon>
        <taxon>Mammalia</taxon>
        <taxon>Eutheria</taxon>
        <taxon>Euarchontoglires</taxon>
        <taxon>Glires</taxon>
        <taxon>Rodentia</taxon>
        <taxon>Sciuromorpha</taxon>
        <taxon>Sciuridae</taxon>
        <taxon>Sciurinae</taxon>
        <taxon>Sciurini</taxon>
        <taxon>Sciurus</taxon>
    </lineage>
</organism>
<keyword evidence="2" id="KW-0812">Transmembrane</keyword>
<dbReference type="CDD" id="cd04301">
    <property type="entry name" value="NAT_SF"/>
    <property type="match status" value="1"/>
</dbReference>
<dbReference type="PANTHER" id="PTHR13947:SF2">
    <property type="entry name" value="N-ACETYLTRANSFERASE FAMILY 8 MEMBER 3-RELATED"/>
    <property type="match status" value="1"/>
</dbReference>
<comment type="caution">
    <text evidence="4">The sequence shown here is derived from an EMBL/GenBank/DDBJ whole genome shotgun (WGS) entry which is preliminary data.</text>
</comment>
<dbReference type="GO" id="GO:0008080">
    <property type="term" value="F:N-acetyltransferase activity"/>
    <property type="evidence" value="ECO:0007669"/>
    <property type="project" value="InterPro"/>
</dbReference>
<dbReference type="EMBL" id="JAATJV010376088">
    <property type="protein sequence ID" value="MBZ3881364.1"/>
    <property type="molecule type" value="Genomic_DNA"/>
</dbReference>
<reference evidence="4" key="1">
    <citation type="submission" date="2020-03" db="EMBL/GenBank/DDBJ databases">
        <title>Studies in the Genomics of Life Span.</title>
        <authorList>
            <person name="Glass D."/>
        </authorList>
    </citation>
    <scope>NUCLEOTIDE SEQUENCE</scope>
    <source>
        <strain evidence="4">SUZIE</strain>
        <tissue evidence="4">Muscle</tissue>
    </source>
</reference>
<dbReference type="Pfam" id="PF00583">
    <property type="entry name" value="Acetyltransf_1"/>
    <property type="match status" value="1"/>
</dbReference>
<feature type="domain" description="N-acetyltransferase" evidence="3">
    <location>
        <begin position="65"/>
        <end position="223"/>
    </location>
</feature>